<dbReference type="SUPFAM" id="SSF54197">
    <property type="entry name" value="HIT-like"/>
    <property type="match status" value="1"/>
</dbReference>
<accession>A0A0U9HUD6</accession>
<dbReference type="RefSeq" id="WP_059175454.1">
    <property type="nucleotide sequence ID" value="NZ_BCNO01000001.1"/>
</dbReference>
<protein>
    <submittedName>
        <fullName evidence="5">Histidine triad (HIT) family protein</fullName>
    </submittedName>
</protein>
<dbReference type="InterPro" id="IPR011146">
    <property type="entry name" value="HIT-like"/>
</dbReference>
<feature type="short sequence motif" description="Histidine triad motif" evidence="2 3">
    <location>
        <begin position="97"/>
        <end position="101"/>
    </location>
</feature>
<dbReference type="PANTHER" id="PTHR23089">
    <property type="entry name" value="HISTIDINE TRIAD HIT PROTEIN"/>
    <property type="match status" value="1"/>
</dbReference>
<proteinExistence type="predicted"/>
<dbReference type="InterPro" id="IPR036265">
    <property type="entry name" value="HIT-like_sf"/>
</dbReference>
<evidence type="ECO:0000256" key="1">
    <source>
        <dbReference type="PIRSR" id="PIRSR601310-1"/>
    </source>
</evidence>
<evidence type="ECO:0000259" key="4">
    <source>
        <dbReference type="PROSITE" id="PS51084"/>
    </source>
</evidence>
<dbReference type="Proteomes" id="UP000054976">
    <property type="component" value="Unassembled WGS sequence"/>
</dbReference>
<comment type="caution">
    <text evidence="5">The sequence shown here is derived from an EMBL/GenBank/DDBJ whole genome shotgun (WGS) entry which is preliminary data.</text>
</comment>
<name>A0A0U9HUD6_9BACT</name>
<dbReference type="Gene3D" id="3.30.428.10">
    <property type="entry name" value="HIT-like"/>
    <property type="match status" value="1"/>
</dbReference>
<reference evidence="6" key="1">
    <citation type="submission" date="2016-01" db="EMBL/GenBank/DDBJ databases">
        <title>Draft genome sequence of Thermodesulfovibrio aggregans strain TGE-P1.</title>
        <authorList>
            <person name="Sekiguchi Y."/>
            <person name="Ohashi A."/>
            <person name="Matsuura N."/>
            <person name="Tourlousse M.D."/>
        </authorList>
    </citation>
    <scope>NUCLEOTIDE SEQUENCE [LARGE SCALE GENOMIC DNA]</scope>
    <source>
        <strain evidence="6">TGE-P1</strain>
    </source>
</reference>
<dbReference type="CDD" id="cd01276">
    <property type="entry name" value="PKCI_related"/>
    <property type="match status" value="1"/>
</dbReference>
<organism evidence="5 6">
    <name type="scientific">Thermodesulfovibrio aggregans</name>
    <dbReference type="NCBI Taxonomy" id="86166"/>
    <lineage>
        <taxon>Bacteria</taxon>
        <taxon>Pseudomonadati</taxon>
        <taxon>Nitrospirota</taxon>
        <taxon>Thermodesulfovibrionia</taxon>
        <taxon>Thermodesulfovibrionales</taxon>
        <taxon>Thermodesulfovibrionaceae</taxon>
        <taxon>Thermodesulfovibrio</taxon>
    </lineage>
</organism>
<feature type="active site" description="Tele-AMP-histidine intermediate" evidence="1">
    <location>
        <position position="99"/>
    </location>
</feature>
<evidence type="ECO:0000256" key="3">
    <source>
        <dbReference type="PROSITE-ProRule" id="PRU00464"/>
    </source>
</evidence>
<dbReference type="EMBL" id="BCNO01000001">
    <property type="protein sequence ID" value="GAQ93967.1"/>
    <property type="molecule type" value="Genomic_DNA"/>
</dbReference>
<dbReference type="FunFam" id="3.30.428.10:FF:000005">
    <property type="entry name" value="Histidine triad nucleotide-binding protein 1"/>
    <property type="match status" value="1"/>
</dbReference>
<evidence type="ECO:0000256" key="2">
    <source>
        <dbReference type="PIRSR" id="PIRSR601310-3"/>
    </source>
</evidence>
<keyword evidence="6" id="KW-1185">Reference proteome</keyword>
<dbReference type="PROSITE" id="PS51084">
    <property type="entry name" value="HIT_2"/>
    <property type="match status" value="1"/>
</dbReference>
<feature type="domain" description="HIT" evidence="4">
    <location>
        <begin position="4"/>
        <end position="113"/>
    </location>
</feature>
<gene>
    <name evidence="5" type="ORF">TAGGR_1132</name>
</gene>
<sequence>MNCVFCRIIKKEIPSKIVYEDDLVLAFEDIAPQAPVHILVIPKKHYSTVLEMKEEEKELIGHIFMVINKIAREKGFDERGFRVVVNCNPEAGQTVYHVHFHLLAGRQMHWPPG</sequence>
<dbReference type="GO" id="GO:0003824">
    <property type="term" value="F:catalytic activity"/>
    <property type="evidence" value="ECO:0007669"/>
    <property type="project" value="InterPro"/>
</dbReference>
<dbReference type="AlphaFoldDB" id="A0A0U9HUD6"/>
<evidence type="ECO:0000313" key="5">
    <source>
        <dbReference type="EMBL" id="GAQ93967.1"/>
    </source>
</evidence>
<dbReference type="InterPro" id="IPR019808">
    <property type="entry name" value="Histidine_triad_CS"/>
</dbReference>
<dbReference type="PROSITE" id="PS00892">
    <property type="entry name" value="HIT_1"/>
    <property type="match status" value="1"/>
</dbReference>
<dbReference type="Pfam" id="PF01230">
    <property type="entry name" value="HIT"/>
    <property type="match status" value="1"/>
</dbReference>
<evidence type="ECO:0000313" key="6">
    <source>
        <dbReference type="Proteomes" id="UP000054976"/>
    </source>
</evidence>
<dbReference type="STRING" id="86166.TAGGR_1132"/>
<dbReference type="InterPro" id="IPR001310">
    <property type="entry name" value="Histidine_triad_HIT"/>
</dbReference>
<dbReference type="OrthoDB" id="9784774at2"/>
<dbReference type="PRINTS" id="PR00332">
    <property type="entry name" value="HISTRIAD"/>
</dbReference>